<dbReference type="GO" id="GO:0030272">
    <property type="term" value="F:5-formyltetrahydrofolate cyclo-ligase activity"/>
    <property type="evidence" value="ECO:0007669"/>
    <property type="project" value="UniProtKB-EC"/>
</dbReference>
<dbReference type="Proteomes" id="UP000630923">
    <property type="component" value="Unassembled WGS sequence"/>
</dbReference>
<dbReference type="GO" id="GO:0046872">
    <property type="term" value="F:metal ion binding"/>
    <property type="evidence" value="ECO:0007669"/>
    <property type="project" value="UniProtKB-KW"/>
</dbReference>
<dbReference type="Gene3D" id="3.40.50.10420">
    <property type="entry name" value="NagB/RpiA/CoA transferase-like"/>
    <property type="match status" value="1"/>
</dbReference>
<keyword evidence="5" id="KW-0479">Metal-binding</keyword>
<dbReference type="NCBIfam" id="TIGR02727">
    <property type="entry name" value="MTHFS_bact"/>
    <property type="match status" value="1"/>
</dbReference>
<evidence type="ECO:0000256" key="5">
    <source>
        <dbReference type="RuleBase" id="RU361279"/>
    </source>
</evidence>
<dbReference type="RefSeq" id="WP_191253738.1">
    <property type="nucleotide sequence ID" value="NZ_BNCI01000002.1"/>
</dbReference>
<comment type="similarity">
    <text evidence="1 5">Belongs to the 5-formyltetrahydrofolate cyclo-ligase family.</text>
</comment>
<keyword evidence="3 4" id="KW-0067">ATP-binding</keyword>
<organism evidence="6 7">
    <name type="scientific">Kordiimonas sediminis</name>
    <dbReference type="NCBI Taxonomy" id="1735581"/>
    <lineage>
        <taxon>Bacteria</taxon>
        <taxon>Pseudomonadati</taxon>
        <taxon>Pseudomonadota</taxon>
        <taxon>Alphaproteobacteria</taxon>
        <taxon>Kordiimonadales</taxon>
        <taxon>Kordiimonadaceae</taxon>
        <taxon>Kordiimonas</taxon>
    </lineage>
</organism>
<name>A0A919AXJ6_9PROT</name>
<dbReference type="InterPro" id="IPR024185">
    <property type="entry name" value="FTHF_cligase-like_sf"/>
</dbReference>
<dbReference type="AlphaFoldDB" id="A0A919AXJ6"/>
<dbReference type="GO" id="GO:0009396">
    <property type="term" value="P:folic acid-containing compound biosynthetic process"/>
    <property type="evidence" value="ECO:0007669"/>
    <property type="project" value="TreeGrafter"/>
</dbReference>
<evidence type="ECO:0000256" key="3">
    <source>
        <dbReference type="ARBA" id="ARBA00022840"/>
    </source>
</evidence>
<feature type="binding site" evidence="4">
    <location>
        <begin position="131"/>
        <end position="139"/>
    </location>
    <ligand>
        <name>ATP</name>
        <dbReference type="ChEBI" id="CHEBI:30616"/>
    </ligand>
</feature>
<dbReference type="GO" id="GO:0005524">
    <property type="term" value="F:ATP binding"/>
    <property type="evidence" value="ECO:0007669"/>
    <property type="project" value="UniProtKB-KW"/>
</dbReference>
<proteinExistence type="inferred from homology"/>
<dbReference type="EMBL" id="BNCI01000002">
    <property type="protein sequence ID" value="GHF29916.1"/>
    <property type="molecule type" value="Genomic_DNA"/>
</dbReference>
<accession>A0A919AXJ6</accession>
<evidence type="ECO:0000256" key="4">
    <source>
        <dbReference type="PIRSR" id="PIRSR006806-1"/>
    </source>
</evidence>
<feature type="binding site" evidence="4">
    <location>
        <position position="56"/>
    </location>
    <ligand>
        <name>substrate</name>
    </ligand>
</feature>
<sequence length="189" mass="20828">MQSKDELRQTAQRLRGGAHTMYGIKAAEQAKDVAMGLIGGMDKSTIIALYHPIGTEMDPRFLGRTLENVGFRTALPVVEGKDTPLQFRLWAEGDPLDKGPMGTVHPSSDAPAVDPDVLIIPLLAFDTDCYRLGWGGGYYDRTLAERFSGIKAFGMAYAAQFVEELPREKHDWPLHGVITEEGLVLPRKS</sequence>
<gene>
    <name evidence="6" type="ORF">GCM10017044_26530</name>
</gene>
<dbReference type="PANTHER" id="PTHR23407:SF1">
    <property type="entry name" value="5-FORMYLTETRAHYDROFOLATE CYCLO-LIGASE"/>
    <property type="match status" value="1"/>
</dbReference>
<feature type="binding site" evidence="4">
    <location>
        <begin position="4"/>
        <end position="8"/>
    </location>
    <ligand>
        <name>ATP</name>
        <dbReference type="ChEBI" id="CHEBI:30616"/>
    </ligand>
</feature>
<dbReference type="GO" id="GO:0035999">
    <property type="term" value="P:tetrahydrofolate interconversion"/>
    <property type="evidence" value="ECO:0007669"/>
    <property type="project" value="TreeGrafter"/>
</dbReference>
<evidence type="ECO:0000256" key="2">
    <source>
        <dbReference type="ARBA" id="ARBA00022741"/>
    </source>
</evidence>
<reference evidence="6" key="2">
    <citation type="submission" date="2020-09" db="EMBL/GenBank/DDBJ databases">
        <authorList>
            <person name="Sun Q."/>
            <person name="Kim S."/>
        </authorList>
    </citation>
    <scope>NUCLEOTIDE SEQUENCE</scope>
    <source>
        <strain evidence="6">KCTC 42590</strain>
    </source>
</reference>
<comment type="caution">
    <text evidence="6">The sequence shown here is derived from an EMBL/GenBank/DDBJ whole genome shotgun (WGS) entry which is preliminary data.</text>
</comment>
<keyword evidence="5" id="KW-0460">Magnesium</keyword>
<keyword evidence="7" id="KW-1185">Reference proteome</keyword>
<comment type="cofactor">
    <cofactor evidence="5">
        <name>Mg(2+)</name>
        <dbReference type="ChEBI" id="CHEBI:18420"/>
    </cofactor>
</comment>
<dbReference type="InterPro" id="IPR002698">
    <property type="entry name" value="FTHF_cligase"/>
</dbReference>
<reference evidence="6" key="1">
    <citation type="journal article" date="2014" name="Int. J. Syst. Evol. Microbiol.">
        <title>Complete genome sequence of Corynebacterium casei LMG S-19264T (=DSM 44701T), isolated from a smear-ripened cheese.</title>
        <authorList>
            <consortium name="US DOE Joint Genome Institute (JGI-PGF)"/>
            <person name="Walter F."/>
            <person name="Albersmeier A."/>
            <person name="Kalinowski J."/>
            <person name="Ruckert C."/>
        </authorList>
    </citation>
    <scope>NUCLEOTIDE SEQUENCE</scope>
    <source>
        <strain evidence="6">KCTC 42590</strain>
    </source>
</reference>
<dbReference type="SUPFAM" id="SSF100950">
    <property type="entry name" value="NagB/RpiA/CoA transferase-like"/>
    <property type="match status" value="1"/>
</dbReference>
<dbReference type="PANTHER" id="PTHR23407">
    <property type="entry name" value="ATPASE INHIBITOR/5-FORMYLTETRAHYDROFOLATE CYCLO-LIGASE"/>
    <property type="match status" value="1"/>
</dbReference>
<dbReference type="Pfam" id="PF01812">
    <property type="entry name" value="5-FTHF_cyc-lig"/>
    <property type="match status" value="1"/>
</dbReference>
<evidence type="ECO:0000313" key="6">
    <source>
        <dbReference type="EMBL" id="GHF29916.1"/>
    </source>
</evidence>
<keyword evidence="2 4" id="KW-0547">Nucleotide-binding</keyword>
<dbReference type="EC" id="6.3.3.2" evidence="5"/>
<protein>
    <recommendedName>
        <fullName evidence="5">5-formyltetrahydrofolate cyclo-ligase</fullName>
        <ecNumber evidence="5">6.3.3.2</ecNumber>
    </recommendedName>
</protein>
<comment type="catalytic activity">
    <reaction evidence="5">
        <text>(6S)-5-formyl-5,6,7,8-tetrahydrofolate + ATP = (6R)-5,10-methenyltetrahydrofolate + ADP + phosphate</text>
        <dbReference type="Rhea" id="RHEA:10488"/>
        <dbReference type="ChEBI" id="CHEBI:30616"/>
        <dbReference type="ChEBI" id="CHEBI:43474"/>
        <dbReference type="ChEBI" id="CHEBI:57455"/>
        <dbReference type="ChEBI" id="CHEBI:57457"/>
        <dbReference type="ChEBI" id="CHEBI:456216"/>
        <dbReference type="EC" id="6.3.3.2"/>
    </reaction>
</comment>
<evidence type="ECO:0000256" key="1">
    <source>
        <dbReference type="ARBA" id="ARBA00010638"/>
    </source>
</evidence>
<evidence type="ECO:0000313" key="7">
    <source>
        <dbReference type="Proteomes" id="UP000630923"/>
    </source>
</evidence>
<dbReference type="InterPro" id="IPR037171">
    <property type="entry name" value="NagB/RpiA_transferase-like"/>
</dbReference>
<dbReference type="PIRSF" id="PIRSF006806">
    <property type="entry name" value="FTHF_cligase"/>
    <property type="match status" value="1"/>
</dbReference>